<keyword evidence="4" id="KW-0249">Electron transport</keyword>
<dbReference type="OrthoDB" id="7596534at2"/>
<evidence type="ECO:0000256" key="4">
    <source>
        <dbReference type="ARBA" id="ARBA00022982"/>
    </source>
</evidence>
<dbReference type="PIRSF" id="PIRSF000027">
    <property type="entry name" value="Cytc_c_prime"/>
    <property type="match status" value="1"/>
</dbReference>
<keyword evidence="3 6" id="KW-0479">Metal-binding</keyword>
<dbReference type="InterPro" id="IPR002321">
    <property type="entry name" value="Cyt_c_II"/>
</dbReference>
<feature type="signal peptide" evidence="8">
    <location>
        <begin position="1"/>
        <end position="23"/>
    </location>
</feature>
<dbReference type="PRINTS" id="PR00608">
    <property type="entry name" value="CYTCHROMECII"/>
</dbReference>
<evidence type="ECO:0000313" key="9">
    <source>
        <dbReference type="EMBL" id="SDK37062.1"/>
    </source>
</evidence>
<reference evidence="10" key="1">
    <citation type="submission" date="2016-10" db="EMBL/GenBank/DDBJ databases">
        <authorList>
            <person name="Varghese N."/>
            <person name="Submissions S."/>
        </authorList>
    </citation>
    <scope>NUCLEOTIDE SEQUENCE [LARGE SCALE GENOMIC DNA]</scope>
    <source>
        <strain evidence="10">CGMCC 1.10789</strain>
    </source>
</reference>
<comment type="PTM">
    <text evidence="7">Binds 1 heme group per subunit.</text>
</comment>
<accession>A0A1G9BBV5</accession>
<dbReference type="EMBL" id="FNFV01000002">
    <property type="protein sequence ID" value="SDK37062.1"/>
    <property type="molecule type" value="Genomic_DNA"/>
</dbReference>
<dbReference type="SUPFAM" id="SSF47175">
    <property type="entry name" value="Cytochromes"/>
    <property type="match status" value="1"/>
</dbReference>
<evidence type="ECO:0000256" key="1">
    <source>
        <dbReference type="ARBA" id="ARBA00022448"/>
    </source>
</evidence>
<dbReference type="InterPro" id="IPR010980">
    <property type="entry name" value="Cyt_c/b562"/>
</dbReference>
<dbReference type="RefSeq" id="WP_092499225.1">
    <property type="nucleotide sequence ID" value="NZ_FNFV01000002.1"/>
</dbReference>
<feature type="binding site" description="covalent" evidence="7">
    <location>
        <position position="147"/>
    </location>
    <ligand>
        <name>heme c</name>
        <dbReference type="ChEBI" id="CHEBI:61717"/>
    </ligand>
</feature>
<evidence type="ECO:0000256" key="5">
    <source>
        <dbReference type="ARBA" id="ARBA00023004"/>
    </source>
</evidence>
<dbReference type="Gene3D" id="1.20.120.10">
    <property type="entry name" value="Cytochrome c/b562"/>
    <property type="match status" value="1"/>
</dbReference>
<keyword evidence="10" id="KW-1185">Reference proteome</keyword>
<sequence>MSLKRSILTGVTIAALAAGGVWAASHGGPPPAVKARQAHMQLYAFNLGILGAMAKGEAEFDAEKAQRAANNLAALVSLDQTDYWVPGTSSAEVMESRLKPEMFENVADAMAKGKALQEAVMALQGAAGTLDGLRASIGPVGGACGACHKAYREPQQ</sequence>
<keyword evidence="2 7" id="KW-0349">Heme</keyword>
<dbReference type="GO" id="GO:0020037">
    <property type="term" value="F:heme binding"/>
    <property type="evidence" value="ECO:0007669"/>
    <property type="project" value="InterPro"/>
</dbReference>
<organism evidence="9 10">
    <name type="scientific">Meinhardsimonia xiamenensis</name>
    <dbReference type="NCBI Taxonomy" id="990712"/>
    <lineage>
        <taxon>Bacteria</taxon>
        <taxon>Pseudomonadati</taxon>
        <taxon>Pseudomonadota</taxon>
        <taxon>Alphaproteobacteria</taxon>
        <taxon>Rhodobacterales</taxon>
        <taxon>Paracoccaceae</taxon>
        <taxon>Meinhardsimonia</taxon>
    </lineage>
</organism>
<dbReference type="InterPro" id="IPR012127">
    <property type="entry name" value="Cyt_c_prime"/>
</dbReference>
<dbReference type="STRING" id="990712.SAMN05216257_102491"/>
<evidence type="ECO:0000256" key="7">
    <source>
        <dbReference type="PIRSR" id="PIRSR000027-2"/>
    </source>
</evidence>
<dbReference type="InterPro" id="IPR015984">
    <property type="entry name" value="Cyt_c_prime_subgr"/>
</dbReference>
<evidence type="ECO:0000313" key="10">
    <source>
        <dbReference type="Proteomes" id="UP000199328"/>
    </source>
</evidence>
<feature type="binding site" description="covalent" evidence="7">
    <location>
        <position position="144"/>
    </location>
    <ligand>
        <name>heme c</name>
        <dbReference type="ChEBI" id="CHEBI:61717"/>
    </ligand>
</feature>
<evidence type="ECO:0000256" key="3">
    <source>
        <dbReference type="ARBA" id="ARBA00022723"/>
    </source>
</evidence>
<dbReference type="Pfam" id="PF01322">
    <property type="entry name" value="Cytochrom_C_2"/>
    <property type="match status" value="1"/>
</dbReference>
<evidence type="ECO:0000256" key="2">
    <source>
        <dbReference type="ARBA" id="ARBA00022617"/>
    </source>
</evidence>
<keyword evidence="1" id="KW-0813">Transport</keyword>
<feature type="chain" id="PRO_5011764485" evidence="8">
    <location>
        <begin position="24"/>
        <end position="156"/>
    </location>
</feature>
<dbReference type="GO" id="GO:0005506">
    <property type="term" value="F:iron ion binding"/>
    <property type="evidence" value="ECO:0007669"/>
    <property type="project" value="InterPro"/>
</dbReference>
<proteinExistence type="predicted"/>
<keyword evidence="8" id="KW-0732">Signal</keyword>
<dbReference type="PROSITE" id="PS51009">
    <property type="entry name" value="CYTCII"/>
    <property type="match status" value="1"/>
</dbReference>
<evidence type="ECO:0000256" key="6">
    <source>
        <dbReference type="PIRSR" id="PIRSR000027-1"/>
    </source>
</evidence>
<feature type="binding site" description="axial binding residue" evidence="6">
    <location>
        <position position="148"/>
    </location>
    <ligand>
        <name>heme c</name>
        <dbReference type="ChEBI" id="CHEBI:61717"/>
    </ligand>
    <ligandPart>
        <name>Fe</name>
        <dbReference type="ChEBI" id="CHEBI:18248"/>
    </ligandPart>
</feature>
<dbReference type="Proteomes" id="UP000199328">
    <property type="component" value="Unassembled WGS sequence"/>
</dbReference>
<dbReference type="GO" id="GO:0009055">
    <property type="term" value="F:electron transfer activity"/>
    <property type="evidence" value="ECO:0007669"/>
    <property type="project" value="InterPro"/>
</dbReference>
<keyword evidence="5 6" id="KW-0408">Iron</keyword>
<protein>
    <submittedName>
        <fullName evidence="9">Cytochrome c556</fullName>
    </submittedName>
</protein>
<gene>
    <name evidence="9" type="ORF">SAMN05216257_102491</name>
</gene>
<dbReference type="GO" id="GO:0022900">
    <property type="term" value="P:electron transport chain"/>
    <property type="evidence" value="ECO:0007669"/>
    <property type="project" value="InterPro"/>
</dbReference>
<dbReference type="AlphaFoldDB" id="A0A1G9BBV5"/>
<name>A0A1G9BBV5_9RHOB</name>
<dbReference type="GO" id="GO:0042597">
    <property type="term" value="C:periplasmic space"/>
    <property type="evidence" value="ECO:0007669"/>
    <property type="project" value="InterPro"/>
</dbReference>
<evidence type="ECO:0000256" key="8">
    <source>
        <dbReference type="SAM" id="SignalP"/>
    </source>
</evidence>